<evidence type="ECO:0000313" key="3">
    <source>
        <dbReference type="Proteomes" id="UP001140502"/>
    </source>
</evidence>
<dbReference type="PANTHER" id="PTHR24359:SF1">
    <property type="entry name" value="INHIBITOR OF NUCLEAR FACTOR KAPPA-B KINASE EPSILON SUBUNIT HOMOLOG 1-RELATED"/>
    <property type="match status" value="1"/>
</dbReference>
<gene>
    <name evidence="2" type="ORF">N0V84_006741</name>
</gene>
<reference evidence="2" key="1">
    <citation type="submission" date="2022-10" db="EMBL/GenBank/DDBJ databases">
        <title>Tapping the CABI collections for fungal endophytes: first genome assemblies for Collariella, Neodidymelliopsis, Ascochyta clinopodiicola, Didymella pomorum, Didymosphaeria variabile, Neocosmospora piperis and Neocucurbitaria cava.</title>
        <authorList>
            <person name="Hill R."/>
        </authorList>
    </citation>
    <scope>NUCLEOTIDE SEQUENCE</scope>
    <source>
        <strain evidence="2">IMI 366586</strain>
    </source>
</reference>
<accession>A0A9W8WBF3</accession>
<dbReference type="GO" id="GO:0005524">
    <property type="term" value="F:ATP binding"/>
    <property type="evidence" value="ECO:0007669"/>
    <property type="project" value="InterPro"/>
</dbReference>
<evidence type="ECO:0000259" key="1">
    <source>
        <dbReference type="PROSITE" id="PS50011"/>
    </source>
</evidence>
<keyword evidence="3" id="KW-1185">Reference proteome</keyword>
<dbReference type="AlphaFoldDB" id="A0A9W8WBF3"/>
<protein>
    <recommendedName>
        <fullName evidence="1">Protein kinase domain-containing protein</fullName>
    </recommendedName>
</protein>
<comment type="caution">
    <text evidence="2">The sequence shown here is derived from an EMBL/GenBank/DDBJ whole genome shotgun (WGS) entry which is preliminary data.</text>
</comment>
<feature type="domain" description="Protein kinase" evidence="1">
    <location>
        <begin position="231"/>
        <end position="563"/>
    </location>
</feature>
<dbReference type="SUPFAM" id="SSF56112">
    <property type="entry name" value="Protein kinase-like (PK-like)"/>
    <property type="match status" value="1"/>
</dbReference>
<organism evidence="2 3">
    <name type="scientific">Fusarium piperis</name>
    <dbReference type="NCBI Taxonomy" id="1435070"/>
    <lineage>
        <taxon>Eukaryota</taxon>
        <taxon>Fungi</taxon>
        <taxon>Dikarya</taxon>
        <taxon>Ascomycota</taxon>
        <taxon>Pezizomycotina</taxon>
        <taxon>Sordariomycetes</taxon>
        <taxon>Hypocreomycetidae</taxon>
        <taxon>Hypocreales</taxon>
        <taxon>Nectriaceae</taxon>
        <taxon>Fusarium</taxon>
        <taxon>Fusarium solani species complex</taxon>
    </lineage>
</organism>
<proteinExistence type="predicted"/>
<dbReference type="Proteomes" id="UP001140502">
    <property type="component" value="Unassembled WGS sequence"/>
</dbReference>
<evidence type="ECO:0000313" key="2">
    <source>
        <dbReference type="EMBL" id="KAJ4318653.1"/>
    </source>
</evidence>
<dbReference type="Gene3D" id="1.10.510.10">
    <property type="entry name" value="Transferase(Phosphotransferase) domain 1"/>
    <property type="match status" value="1"/>
</dbReference>
<dbReference type="EMBL" id="JAPEUR010000137">
    <property type="protein sequence ID" value="KAJ4318653.1"/>
    <property type="molecule type" value="Genomic_DNA"/>
</dbReference>
<dbReference type="InterPro" id="IPR000719">
    <property type="entry name" value="Prot_kinase_dom"/>
</dbReference>
<sequence>MGSFHNLIDQESSGGNLRLKEAYEKTLEELGLLLDGNNHTWSQTNELRLDDLLVQLCVWGEELDAESGTLDWLQEERAKEAAVVRSNLDLVRSSITKINSVVSSQYKPEKLEESLEQLNLSARNLCGLSSALQITVGLGQNKGPEPAVKKYISDWSQKSSAAKPNIGEETKFLEESLGELQPLPKQSHGEEEIKPPDLLSILLECQRHGSRGEPFWPEGLLNRIMSTHGVLKSLHPSAEGYSSHIVPDECVKIYALLTLMKRAEKLVDFVKEGLQDQDLPLEYNGNDFWRHGKPLNCFQGWGHSEKEDFDHKQWGFVTPFLQLGPDHSLQHYELDIRTIIPWPPPMEAEEERWFAKQLFGLVGAVDTIHNPKPRAQEAPMVGYHGNIDPSNILCFRSARDPRGLLVLAGFGLSSLERESSRSDVPILLLGPPSYEAPEVELEGGQISPAYDIWGLGCVFLEFVTWFLGGRELLREFHTQRTTTHGLAFHHPRNAFYDWIRKLRDHQNCTELIRKVLLLIETKMLVVITKGTRRASSTELRQKFDQAYRKCLKGAMDKSDDPFFSPLSELSKAASASAGIESTSQDTSGTP</sequence>
<dbReference type="PROSITE" id="PS50011">
    <property type="entry name" value="PROTEIN_KINASE_DOM"/>
    <property type="match status" value="1"/>
</dbReference>
<dbReference type="InterPro" id="IPR011009">
    <property type="entry name" value="Kinase-like_dom_sf"/>
</dbReference>
<dbReference type="OrthoDB" id="1046782at2759"/>
<dbReference type="PANTHER" id="PTHR24359">
    <property type="entry name" value="SERINE/THREONINE-PROTEIN KINASE SBK1"/>
    <property type="match status" value="1"/>
</dbReference>
<dbReference type="GO" id="GO:0004674">
    <property type="term" value="F:protein serine/threonine kinase activity"/>
    <property type="evidence" value="ECO:0007669"/>
    <property type="project" value="TreeGrafter"/>
</dbReference>
<name>A0A9W8WBF3_9HYPO</name>